<evidence type="ECO:0008006" key="3">
    <source>
        <dbReference type="Google" id="ProtNLM"/>
    </source>
</evidence>
<dbReference type="Proteomes" id="UP001171916">
    <property type="component" value="Unassembled WGS sequence"/>
</dbReference>
<name>A0ABT7Y8E1_9BACT</name>
<accession>A0ABT7Y8E1</accession>
<comment type="caution">
    <text evidence="1">The sequence shown here is derived from an EMBL/GenBank/DDBJ whole genome shotgun (WGS) entry which is preliminary data.</text>
</comment>
<evidence type="ECO:0000313" key="2">
    <source>
        <dbReference type="Proteomes" id="UP001171916"/>
    </source>
</evidence>
<dbReference type="RefSeq" id="WP_289998333.1">
    <property type="nucleotide sequence ID" value="NZ_JAUEPH010000001.1"/>
</dbReference>
<evidence type="ECO:0000313" key="1">
    <source>
        <dbReference type="EMBL" id="MDN3202776.1"/>
    </source>
</evidence>
<keyword evidence="2" id="KW-1185">Reference proteome</keyword>
<gene>
    <name evidence="1" type="ORF">QVH07_01390</name>
</gene>
<dbReference type="EMBL" id="JAUEPH010000001">
    <property type="protein sequence ID" value="MDN3202776.1"/>
    <property type="molecule type" value="Genomic_DNA"/>
</dbReference>
<protein>
    <recommendedName>
        <fullName evidence="3">Thioredoxin domain-containing protein</fullName>
    </recommendedName>
</protein>
<sequence>MRYILFFVLICFSLELLAQTGYRDEMGRTVSREYFEKQILEGPYFGIPYEEGGKILVNRMPFGKVEPGKFFEASENSEAFDLGKTLIVIFYPGKDECNSSGVGDNADSFEKEHRSLMKWAEKYNATAPVYLYSNPSGLEKYENPGIWKQDPNGVFADEFFKFPYPCGSFVVIHPSGNYRAILGGYPLSQVQTALKKLDREYN</sequence>
<proteinExistence type="predicted"/>
<organism evidence="1 2">
    <name type="scientific">Algoriphagus sediminis</name>
    <dbReference type="NCBI Taxonomy" id="3057113"/>
    <lineage>
        <taxon>Bacteria</taxon>
        <taxon>Pseudomonadati</taxon>
        <taxon>Bacteroidota</taxon>
        <taxon>Cytophagia</taxon>
        <taxon>Cytophagales</taxon>
        <taxon>Cyclobacteriaceae</taxon>
        <taxon>Algoriphagus</taxon>
    </lineage>
</organism>
<reference evidence="1" key="1">
    <citation type="submission" date="2023-06" db="EMBL/GenBank/DDBJ databases">
        <title>Robiginitalea aurantiacus sp. nov. and Algoriphagus sediminis sp. nov., isolated from coastal sediment.</title>
        <authorList>
            <person name="Zhou Z.Y."/>
            <person name="An J."/>
            <person name="Jia Y.W."/>
            <person name="Du Z.J."/>
        </authorList>
    </citation>
    <scope>NUCLEOTIDE SEQUENCE</scope>
    <source>
        <strain evidence="1">C2-7</strain>
    </source>
</reference>